<organism evidence="6 7">
    <name type="scientific">Zootermopsis nevadensis</name>
    <name type="common">Dampwood termite</name>
    <dbReference type="NCBI Taxonomy" id="136037"/>
    <lineage>
        <taxon>Eukaryota</taxon>
        <taxon>Metazoa</taxon>
        <taxon>Ecdysozoa</taxon>
        <taxon>Arthropoda</taxon>
        <taxon>Hexapoda</taxon>
        <taxon>Insecta</taxon>
        <taxon>Pterygota</taxon>
        <taxon>Neoptera</taxon>
        <taxon>Polyneoptera</taxon>
        <taxon>Dictyoptera</taxon>
        <taxon>Blattodea</taxon>
        <taxon>Blattoidea</taxon>
        <taxon>Termitoidae</taxon>
        <taxon>Termopsidae</taxon>
        <taxon>Zootermopsis</taxon>
    </lineage>
</organism>
<dbReference type="InterPro" id="IPR022145">
    <property type="entry name" value="INTS1_RPB2-bd"/>
</dbReference>
<dbReference type="GO" id="GO:0034474">
    <property type="term" value="P:U2 snRNA 3'-end processing"/>
    <property type="evidence" value="ECO:0007669"/>
    <property type="project" value="InterPro"/>
</dbReference>
<dbReference type="eggNOG" id="KOG4596">
    <property type="taxonomic scope" value="Eukaryota"/>
</dbReference>
<evidence type="ECO:0000256" key="1">
    <source>
        <dbReference type="SAM" id="MobiDB-lite"/>
    </source>
</evidence>
<evidence type="ECO:0000313" key="7">
    <source>
        <dbReference type="Proteomes" id="UP000027135"/>
    </source>
</evidence>
<protein>
    <submittedName>
        <fullName evidence="6">Integrator complex subunit 1</fullName>
    </submittedName>
</protein>
<dbReference type="FunCoup" id="A0A067RUN4">
    <property type="interactions" value="1026"/>
</dbReference>
<evidence type="ECO:0000313" key="6">
    <source>
        <dbReference type="EMBL" id="KDR24520.1"/>
    </source>
</evidence>
<evidence type="ECO:0000259" key="4">
    <source>
        <dbReference type="Pfam" id="PF22928"/>
    </source>
</evidence>
<keyword evidence="7" id="KW-1185">Reference proteome</keyword>
<evidence type="ECO:0000259" key="5">
    <source>
        <dbReference type="Pfam" id="PF22929"/>
    </source>
</evidence>
<dbReference type="Proteomes" id="UP000027135">
    <property type="component" value="Unassembled WGS sequence"/>
</dbReference>
<dbReference type="PANTHER" id="PTHR21224:SF1">
    <property type="entry name" value="INTEGRATOR COMPLEX SUBUNIT 1"/>
    <property type="match status" value="1"/>
</dbReference>
<dbReference type="STRING" id="136037.A0A067RUN4"/>
<dbReference type="Pfam" id="PF12432">
    <property type="entry name" value="INTS1_RP2B-bd"/>
    <property type="match status" value="1"/>
</dbReference>
<evidence type="ECO:0000259" key="2">
    <source>
        <dbReference type="Pfam" id="PF12432"/>
    </source>
</evidence>
<dbReference type="GO" id="GO:0032039">
    <property type="term" value="C:integrator complex"/>
    <property type="evidence" value="ECO:0007669"/>
    <property type="project" value="InterPro"/>
</dbReference>
<gene>
    <name evidence="6" type="ORF">L798_00139</name>
</gene>
<dbReference type="Pfam" id="PF22927">
    <property type="entry name" value="INT1_R3"/>
    <property type="match status" value="1"/>
</dbReference>
<sequence>MERGKASQGRGAKTKTQQYPADLFALGSKSSRMEGGEAKRVGVVHGKPGASHSFSSADRKREVVGGPLPPIPAKKTKIGTSSILGRVTGSGSSGGAEAWEMVAVDCEPAELVPAVLEACNLDEGDKEIGLLCGAIRTLRSQRWKPDSVSYLGLLYLAKLRPSLFAGDCVMHALCSLLRRDTSHNFKSKGNPLVPVLAANLLLRGFQDRRTWPDVFIKLYVEDSLGDRVWVDHEDCGGFVSNLLTAVNSRIPPRSLLQPDLPGLPGSRGESCPSPCTVVIDDDGAEGSVGSGETGLPTDIKEKMDIPVVPRYVGAQDAVEQIIMDAVREQLNRRQSPENITRNFLRLLSASCGLVEVRVTTAPRLEIWLQNPKLMRPAQELLMSVCLNCSTHTQKDIEVISHLVKIRLKTKALINLYLSCIRELITAHPDNLATVLKHTIYNELSTARNPNNMAMISVMFQSAPDSAATFLAEIFQDLLMNREDYLRPIRALLREIVRVLRHDINISGLCRGLMLDRKDSAPQFRDFEFKAVSDMACYLQERMFVSITDLITLCSLLAVSPSVREAAALLARGDKREIAVLHNFQLLVAKIERDAVWWLHETVPRMYRPSAAEFVHALHKVLFMEHPEQYYNRDMWPPENDRPLMFRLASDVPVLQNTLIRIFVIGLSKDHPLAPPDTLELTDQLLKRAAAQSSESLPMLQADKLDIIDLVFNLSAYHHPDNINLPPGYCPPQLAIANLYWKGWIMLLILSAHNPTTFGSVAWEKYPTLRTLMEMCITNHFTYPPPTIAMGEQVEETKAKELQIAALEKQQILEFESYLAAASTKQTITEQTSLLLTQLITMDPTGPPRKPPQAVLEQLQSLNSTHRMGHLLCRSRHPDFLLDIIQRQGASQSMPWLADLVESSEGALSQSICQRCSSGNFFVSPAHHRVKHQQLLQHLQMVLTDAKQDPQAPCEVLEYFLRRLSSPQTGSRAQAIKGLKLVLSSVSMEEEAMEIDSQQDPNGDNSWLLRQLPQLPHFLDVRPQVVQALRQACQVENDPALVSSYIYFLALHTTHDSLPDLADLVLDMAQLIVERSSIVAAILPAPDQEVPGALITLNALMLMFCSYLQKAREPRREAYTWSESQDQILVTWSTGEESTMHILVVHAMIILLNYGPGLDLNLFESLLETWFPLGKETPKAYLVDTSEEALLIPDWLKLRMIRSNVDRLVDAALTDLEPPQLVLFIQSFGIPVKSMSKLLHTLDEAVTADPLSVGEAVLDKSYMAQLVEVQHHRGATGGQMLVRVVQLEQPKLPDYSRLCPTTPRPTLPVAALSNKDRTKVEHQMDAKQVASILLQIFGSVTVEPEWSKVEKQQAFRTLQKTLAVELQQLVGEKKILVSTIAFFDEVLNSPRSTRFVSSLLHTPQLACPLLRLMTTTAAKASNSHNVVQSLVGICQGIMRTVRDTKSPVVAIIKHFLCKHTLKREQKSQVVQLSSTEDPFQVLQQSPILKLERNGQLLLDEGLKLHHTEKLVEAMGRLLLQDTTGSSTQIDNMASSESRLARPERTGLLIDWLASVEPELIGSCTSLQMQLLFSKSPNNQIAASKLGSPATQSCRPYLLTLLTHRASWTTLHHCLQNLLDGGDQKYDPAAVLDFLWALTCNPKLWQGREKFTPKHHSPEDILRLTSAQTLALVGYIVEEAVITDAEGESLSRQNASDKMESRLPLLLQCTNDGQEMAAVAKYLVDIMSGKTGLRSDVANHLLLKLYFRIPGVIQHLTDVELDKFLAGACVTEWSSSVLDGMSHTLFTALTATSQNKDWTRRSQEYELLARKMASVHPVLVLRQLPMLAASLRGRVHLDFSVFRSRNHLNLFQQVVGILELLQPHIFLPAYSEGLEDTFHSYFALFKYHGHMKDLTSLLNRFISLLQGFISYDAQRALKYLQKHAHILNDLQMYHQNLPSLRALLSGISLPKTDDEGDEVIVAVAAPPITADPSPAWTPRLASLNKMQGDDVYTALQELDHLSSRKPSVLDAFCEPISELLLSPTSNIRVLAHVLLTRHLRHNPAAATAGTGLAAFLRCLESDQADILNTALERLSEIVLCAQEHALPLLQKVFNLGMCSNVNTVPHISKTIALLNVQTGC</sequence>
<dbReference type="PANTHER" id="PTHR21224">
    <property type="entry name" value="INTEGRATOR COMPLEX SUBUNIT 1"/>
    <property type="match status" value="1"/>
</dbReference>
<proteinExistence type="predicted"/>
<dbReference type="InterPro" id="IPR016024">
    <property type="entry name" value="ARM-type_fold"/>
</dbReference>
<dbReference type="InterPro" id="IPR053965">
    <property type="entry name" value="INTS1_R4"/>
</dbReference>
<dbReference type="InterPro" id="IPR038902">
    <property type="entry name" value="INTS1"/>
</dbReference>
<reference evidence="6 7" key="1">
    <citation type="journal article" date="2014" name="Nat. Commun.">
        <title>Molecular traces of alternative social organization in a termite genome.</title>
        <authorList>
            <person name="Terrapon N."/>
            <person name="Li C."/>
            <person name="Robertson H.M."/>
            <person name="Ji L."/>
            <person name="Meng X."/>
            <person name="Booth W."/>
            <person name="Chen Z."/>
            <person name="Childers C.P."/>
            <person name="Glastad K.M."/>
            <person name="Gokhale K."/>
            <person name="Gowin J."/>
            <person name="Gronenberg W."/>
            <person name="Hermansen R.A."/>
            <person name="Hu H."/>
            <person name="Hunt B.G."/>
            <person name="Huylmans A.K."/>
            <person name="Khalil S.M."/>
            <person name="Mitchell R.D."/>
            <person name="Munoz-Torres M.C."/>
            <person name="Mustard J.A."/>
            <person name="Pan H."/>
            <person name="Reese J.T."/>
            <person name="Scharf M.E."/>
            <person name="Sun F."/>
            <person name="Vogel H."/>
            <person name="Xiao J."/>
            <person name="Yang W."/>
            <person name="Yang Z."/>
            <person name="Yang Z."/>
            <person name="Zhou J."/>
            <person name="Zhu J."/>
            <person name="Brent C.S."/>
            <person name="Elsik C.G."/>
            <person name="Goodisman M.A."/>
            <person name="Liberles D.A."/>
            <person name="Roe R.M."/>
            <person name="Vargo E.L."/>
            <person name="Vilcinskas A."/>
            <person name="Wang J."/>
            <person name="Bornberg-Bauer E."/>
            <person name="Korb J."/>
            <person name="Zhang G."/>
            <person name="Liebig J."/>
        </authorList>
    </citation>
    <scope>NUCLEOTIDE SEQUENCE [LARGE SCALE GENOMIC DNA]</scope>
    <source>
        <tissue evidence="6">Whole organism</tissue>
    </source>
</reference>
<dbReference type="EMBL" id="KK852405">
    <property type="protein sequence ID" value="KDR24520.1"/>
    <property type="molecule type" value="Genomic_DNA"/>
</dbReference>
<feature type="domain" description="Integrator complex subunit 1 INTS2-binding" evidence="5">
    <location>
        <begin position="954"/>
        <end position="1279"/>
    </location>
</feature>
<evidence type="ECO:0000259" key="3">
    <source>
        <dbReference type="Pfam" id="PF22927"/>
    </source>
</evidence>
<name>A0A067RUN4_ZOONE</name>
<feature type="domain" description="Integrator complex subunit 1 R4" evidence="4">
    <location>
        <begin position="1981"/>
        <end position="2078"/>
    </location>
</feature>
<dbReference type="Pfam" id="PF22928">
    <property type="entry name" value="INTS1_R4"/>
    <property type="match status" value="1"/>
</dbReference>
<dbReference type="InterPro" id="IPR053966">
    <property type="entry name" value="INTS1_INTS2-bd"/>
</dbReference>
<dbReference type="InterPro" id="IPR053964">
    <property type="entry name" value="INT1_R3"/>
</dbReference>
<dbReference type="SUPFAM" id="SSF48371">
    <property type="entry name" value="ARM repeat"/>
    <property type="match status" value="1"/>
</dbReference>
<feature type="domain" description="Integrator complex subunit 1 RPB2-binding" evidence="2">
    <location>
        <begin position="317"/>
        <end position="471"/>
    </location>
</feature>
<dbReference type="Pfam" id="PF22929">
    <property type="entry name" value="INTS1_INTS2-bd"/>
    <property type="match status" value="1"/>
</dbReference>
<feature type="region of interest" description="Disordered" evidence="1">
    <location>
        <begin position="1"/>
        <end position="71"/>
    </location>
</feature>
<dbReference type="InParanoid" id="A0A067RUN4"/>
<feature type="domain" description="Integrator complex subunit 1 R3" evidence="3">
    <location>
        <begin position="1776"/>
        <end position="1934"/>
    </location>
</feature>
<accession>A0A067RUN4</accession>
<feature type="compositionally biased region" description="Basic and acidic residues" evidence="1">
    <location>
        <begin position="31"/>
        <end position="40"/>
    </location>
</feature>
<dbReference type="OMA" id="CSEFRFY"/>